<dbReference type="SUPFAM" id="SSF53335">
    <property type="entry name" value="S-adenosyl-L-methionine-dependent methyltransferases"/>
    <property type="match status" value="1"/>
</dbReference>
<dbReference type="OrthoDB" id="437890at2759"/>
<keyword evidence="1" id="KW-0472">Membrane</keyword>
<keyword evidence="1" id="KW-1133">Transmembrane helix</keyword>
<name>A0A813GJ23_POLGL</name>
<keyword evidence="3" id="KW-1185">Reference proteome</keyword>
<reference evidence="2" key="1">
    <citation type="submission" date="2021-02" db="EMBL/GenBank/DDBJ databases">
        <authorList>
            <person name="Dougan E. K."/>
            <person name="Rhodes N."/>
            <person name="Thang M."/>
            <person name="Chan C."/>
        </authorList>
    </citation>
    <scope>NUCLEOTIDE SEQUENCE</scope>
</reference>
<dbReference type="Proteomes" id="UP000654075">
    <property type="component" value="Unassembled WGS sequence"/>
</dbReference>
<organism evidence="2 3">
    <name type="scientific">Polarella glacialis</name>
    <name type="common">Dinoflagellate</name>
    <dbReference type="NCBI Taxonomy" id="89957"/>
    <lineage>
        <taxon>Eukaryota</taxon>
        <taxon>Sar</taxon>
        <taxon>Alveolata</taxon>
        <taxon>Dinophyceae</taxon>
        <taxon>Suessiales</taxon>
        <taxon>Suessiaceae</taxon>
        <taxon>Polarella</taxon>
    </lineage>
</organism>
<protein>
    <recommendedName>
        <fullName evidence="4">Methyltransferase domain-containing protein</fullName>
    </recommendedName>
</protein>
<evidence type="ECO:0000313" key="2">
    <source>
        <dbReference type="EMBL" id="CAE8626188.1"/>
    </source>
</evidence>
<dbReference type="InterPro" id="IPR029063">
    <property type="entry name" value="SAM-dependent_MTases_sf"/>
</dbReference>
<evidence type="ECO:0000313" key="3">
    <source>
        <dbReference type="Proteomes" id="UP000654075"/>
    </source>
</evidence>
<proteinExistence type="predicted"/>
<comment type="caution">
    <text evidence="2">The sequence shown here is derived from an EMBL/GenBank/DDBJ whole genome shotgun (WGS) entry which is preliminary data.</text>
</comment>
<dbReference type="EMBL" id="CAJNNV010028930">
    <property type="protein sequence ID" value="CAE8626188.1"/>
    <property type="molecule type" value="Genomic_DNA"/>
</dbReference>
<feature type="transmembrane region" description="Helical" evidence="1">
    <location>
        <begin position="154"/>
        <end position="174"/>
    </location>
</feature>
<evidence type="ECO:0008006" key="4">
    <source>
        <dbReference type="Google" id="ProtNLM"/>
    </source>
</evidence>
<dbReference type="AlphaFoldDB" id="A0A813GJ23"/>
<accession>A0A813GJ23</accession>
<dbReference type="Gene3D" id="3.40.50.150">
    <property type="entry name" value="Vaccinia Virus protein VP39"/>
    <property type="match status" value="1"/>
</dbReference>
<gene>
    <name evidence="2" type="ORF">PGLA1383_LOCUS43139</name>
</gene>
<keyword evidence="1" id="KW-0812">Transmembrane</keyword>
<evidence type="ECO:0000256" key="1">
    <source>
        <dbReference type="SAM" id="Phobius"/>
    </source>
</evidence>
<sequence length="178" mass="20097">MQDPCPPARAPPGKYPLGDAVRGVSYKGLGLEDTFTKIYATSAWGKGSGAGSLPVHCLRWIEFVRKFIRQHDVRSVVDLGCGDWQFSPYIYHDLGVDYVGYDVVLPVIEENRTQWGEQGYKFEHLEFSSKVSEIKDAELYILKDMALICRFACFVGPLACQFVGSFVLAVSRLFRQWC</sequence>